<feature type="domain" description="ABC transmembrane type-1" evidence="8">
    <location>
        <begin position="74"/>
        <end position="288"/>
    </location>
</feature>
<dbReference type="EMBL" id="BSNG01000003">
    <property type="protein sequence ID" value="GLQ12093.1"/>
    <property type="molecule type" value="Genomic_DNA"/>
</dbReference>
<evidence type="ECO:0000256" key="3">
    <source>
        <dbReference type="ARBA" id="ARBA00022475"/>
    </source>
</evidence>
<name>A0ABQ5ULM1_9HYPH</name>
<evidence type="ECO:0000313" key="9">
    <source>
        <dbReference type="EMBL" id="GLQ12093.1"/>
    </source>
</evidence>
<organism evidence="9 10">
    <name type="scientific">Devosia yakushimensis</name>
    <dbReference type="NCBI Taxonomy" id="470028"/>
    <lineage>
        <taxon>Bacteria</taxon>
        <taxon>Pseudomonadati</taxon>
        <taxon>Pseudomonadota</taxon>
        <taxon>Alphaproteobacteria</taxon>
        <taxon>Hyphomicrobiales</taxon>
        <taxon>Devosiaceae</taxon>
        <taxon>Devosia</taxon>
    </lineage>
</organism>
<reference evidence="9" key="1">
    <citation type="journal article" date="2014" name="Int. J. Syst. Evol. Microbiol.">
        <title>Complete genome of a new Firmicutes species belonging to the dominant human colonic microbiota ('Ruminococcus bicirculans') reveals two chromosomes and a selective capacity to utilize plant glucans.</title>
        <authorList>
            <consortium name="NISC Comparative Sequencing Program"/>
            <person name="Wegmann U."/>
            <person name="Louis P."/>
            <person name="Goesmann A."/>
            <person name="Henrissat B."/>
            <person name="Duncan S.H."/>
            <person name="Flint H.J."/>
        </authorList>
    </citation>
    <scope>NUCLEOTIDE SEQUENCE</scope>
    <source>
        <strain evidence="9">NBRC 103855</strain>
    </source>
</reference>
<evidence type="ECO:0000256" key="7">
    <source>
        <dbReference type="RuleBase" id="RU363032"/>
    </source>
</evidence>
<comment type="caution">
    <text evidence="9">The sequence shown here is derived from an EMBL/GenBank/DDBJ whole genome shotgun (WGS) entry which is preliminary data.</text>
</comment>
<comment type="subcellular location">
    <subcellularLocation>
        <location evidence="1 7">Cell membrane</location>
        <topology evidence="1 7">Multi-pass membrane protein</topology>
    </subcellularLocation>
</comment>
<proteinExistence type="inferred from homology"/>
<keyword evidence="6 7" id="KW-0472">Membrane</keyword>
<reference evidence="9" key="2">
    <citation type="submission" date="2023-01" db="EMBL/GenBank/DDBJ databases">
        <title>Draft genome sequence of Devosia yakushimensis strain NBRC 103855.</title>
        <authorList>
            <person name="Sun Q."/>
            <person name="Mori K."/>
        </authorList>
    </citation>
    <scope>NUCLEOTIDE SEQUENCE</scope>
    <source>
        <strain evidence="9">NBRC 103855</strain>
    </source>
</reference>
<dbReference type="Gene3D" id="1.10.3720.10">
    <property type="entry name" value="MetI-like"/>
    <property type="match status" value="1"/>
</dbReference>
<keyword evidence="10" id="KW-1185">Reference proteome</keyword>
<keyword evidence="3" id="KW-1003">Cell membrane</keyword>
<feature type="transmembrane region" description="Helical" evidence="7">
    <location>
        <begin position="269"/>
        <end position="289"/>
    </location>
</feature>
<feature type="transmembrane region" description="Helical" evidence="7">
    <location>
        <begin position="159"/>
        <end position="184"/>
    </location>
</feature>
<gene>
    <name evidence="9" type="ORF">GCM10007913_40250</name>
</gene>
<dbReference type="Proteomes" id="UP001161406">
    <property type="component" value="Unassembled WGS sequence"/>
</dbReference>
<keyword evidence="2 7" id="KW-0813">Transport</keyword>
<dbReference type="CDD" id="cd06261">
    <property type="entry name" value="TM_PBP2"/>
    <property type="match status" value="1"/>
</dbReference>
<dbReference type="InterPro" id="IPR051393">
    <property type="entry name" value="ABC_transporter_permease"/>
</dbReference>
<feature type="transmembrane region" description="Helical" evidence="7">
    <location>
        <begin position="16"/>
        <end position="40"/>
    </location>
</feature>
<evidence type="ECO:0000259" key="8">
    <source>
        <dbReference type="PROSITE" id="PS50928"/>
    </source>
</evidence>
<evidence type="ECO:0000256" key="6">
    <source>
        <dbReference type="ARBA" id="ARBA00023136"/>
    </source>
</evidence>
<dbReference type="RefSeq" id="WP_284393889.1">
    <property type="nucleotide sequence ID" value="NZ_BSNG01000003.1"/>
</dbReference>
<feature type="transmembrane region" description="Helical" evidence="7">
    <location>
        <begin position="78"/>
        <end position="99"/>
    </location>
</feature>
<evidence type="ECO:0000256" key="5">
    <source>
        <dbReference type="ARBA" id="ARBA00022989"/>
    </source>
</evidence>
<dbReference type="PANTHER" id="PTHR30193:SF42">
    <property type="entry name" value="ABC TRANSPORTER PERMEASE PROTEIN"/>
    <property type="match status" value="1"/>
</dbReference>
<feature type="transmembrane region" description="Helical" evidence="7">
    <location>
        <begin position="205"/>
        <end position="224"/>
    </location>
</feature>
<comment type="similarity">
    <text evidence="7">Belongs to the binding-protein-dependent transport system permease family.</text>
</comment>
<dbReference type="InterPro" id="IPR035906">
    <property type="entry name" value="MetI-like_sf"/>
</dbReference>
<evidence type="ECO:0000256" key="2">
    <source>
        <dbReference type="ARBA" id="ARBA00022448"/>
    </source>
</evidence>
<keyword evidence="5 7" id="KW-1133">Transmembrane helix</keyword>
<feature type="transmembrane region" description="Helical" evidence="7">
    <location>
        <begin position="111"/>
        <end position="131"/>
    </location>
</feature>
<evidence type="ECO:0000256" key="1">
    <source>
        <dbReference type="ARBA" id="ARBA00004651"/>
    </source>
</evidence>
<dbReference type="Pfam" id="PF00528">
    <property type="entry name" value="BPD_transp_1"/>
    <property type="match status" value="1"/>
</dbReference>
<evidence type="ECO:0000313" key="10">
    <source>
        <dbReference type="Proteomes" id="UP001161406"/>
    </source>
</evidence>
<evidence type="ECO:0000256" key="4">
    <source>
        <dbReference type="ARBA" id="ARBA00022692"/>
    </source>
</evidence>
<keyword evidence="4 7" id="KW-0812">Transmembrane</keyword>
<sequence>MTTLSPNYRKRADRSFMLFLLFPTALFVLAYVYPIAYTFVTSLHEWDGLSPTWKWIGFANYAALLESPRFWNALSNNIRWLIFYLIVPTGVGLGLATLLDEKIKGENIFKVIFFIPFTMTPVAVAAIWKWMYRPGSGVFSSVGAHLGLSNQNWLGDPSIVSFSIMAASLWWTAGFAFLVYFAGLRSIPKEYIEAAQVDGAKPWTIFWQVTFPLLLPTTVIILGVSGVEAMRVFDIVQGMTQGGPFHSSEVLATFVYDTSFARFEMGKGAAIAVTLMALACAVILPYILYISGRIEERD</sequence>
<dbReference type="InterPro" id="IPR000515">
    <property type="entry name" value="MetI-like"/>
</dbReference>
<dbReference type="PANTHER" id="PTHR30193">
    <property type="entry name" value="ABC TRANSPORTER PERMEASE PROTEIN"/>
    <property type="match status" value="1"/>
</dbReference>
<dbReference type="PROSITE" id="PS50928">
    <property type="entry name" value="ABC_TM1"/>
    <property type="match status" value="1"/>
</dbReference>
<protein>
    <submittedName>
        <fullName evidence="9">Sugar ABC transporter permease</fullName>
    </submittedName>
</protein>
<accession>A0ABQ5ULM1</accession>
<dbReference type="SUPFAM" id="SSF161098">
    <property type="entry name" value="MetI-like"/>
    <property type="match status" value="1"/>
</dbReference>